<evidence type="ECO:0000313" key="1">
    <source>
        <dbReference type="EMBL" id="KAG0491525.1"/>
    </source>
</evidence>
<accession>A0A835RFV1</accession>
<dbReference type="Proteomes" id="UP000636800">
    <property type="component" value="Chromosome 2"/>
</dbReference>
<name>A0A835RFV1_VANPL</name>
<gene>
    <name evidence="1" type="ORF">HPP92_004923</name>
</gene>
<dbReference type="OrthoDB" id="198857at2759"/>
<dbReference type="AlphaFoldDB" id="A0A835RFV1"/>
<organism evidence="1 2">
    <name type="scientific">Vanilla planifolia</name>
    <name type="common">Vanilla</name>
    <dbReference type="NCBI Taxonomy" id="51239"/>
    <lineage>
        <taxon>Eukaryota</taxon>
        <taxon>Viridiplantae</taxon>
        <taxon>Streptophyta</taxon>
        <taxon>Embryophyta</taxon>
        <taxon>Tracheophyta</taxon>
        <taxon>Spermatophyta</taxon>
        <taxon>Magnoliopsida</taxon>
        <taxon>Liliopsida</taxon>
        <taxon>Asparagales</taxon>
        <taxon>Orchidaceae</taxon>
        <taxon>Vanilloideae</taxon>
        <taxon>Vanilleae</taxon>
        <taxon>Vanilla</taxon>
    </lineage>
</organism>
<protein>
    <submittedName>
        <fullName evidence="1">Uncharacterized protein</fullName>
    </submittedName>
</protein>
<reference evidence="1 2" key="1">
    <citation type="journal article" date="2020" name="Nat. Food">
        <title>A phased Vanilla planifolia genome enables genetic improvement of flavour and production.</title>
        <authorList>
            <person name="Hasing T."/>
            <person name="Tang H."/>
            <person name="Brym M."/>
            <person name="Khazi F."/>
            <person name="Huang T."/>
            <person name="Chambers A.H."/>
        </authorList>
    </citation>
    <scope>NUCLEOTIDE SEQUENCE [LARGE SCALE GENOMIC DNA]</scope>
    <source>
        <tissue evidence="1">Leaf</tissue>
    </source>
</reference>
<evidence type="ECO:0000313" key="2">
    <source>
        <dbReference type="Proteomes" id="UP000636800"/>
    </source>
</evidence>
<dbReference type="EMBL" id="JADCNL010000002">
    <property type="protein sequence ID" value="KAG0491525.1"/>
    <property type="molecule type" value="Genomic_DNA"/>
</dbReference>
<comment type="caution">
    <text evidence="1">The sequence shown here is derived from an EMBL/GenBank/DDBJ whole genome shotgun (WGS) entry which is preliminary data.</text>
</comment>
<proteinExistence type="predicted"/>
<keyword evidence="2" id="KW-1185">Reference proteome</keyword>
<sequence>MDSEASRLLFSPACRDALFGPLSSLHLVNLVAKTGNLGGHGDGGQWNEGGFLCSLPVSPAMVNNVHEIGSGTRHEALNPTFHGIRLRDQSFAPLANGILPPQVRLFSGGEPQSQSHRRRIPRIL</sequence>